<proteinExistence type="predicted"/>
<evidence type="ECO:0000256" key="1">
    <source>
        <dbReference type="SAM" id="MobiDB-lite"/>
    </source>
</evidence>
<dbReference type="AlphaFoldDB" id="A0A7S3UB08"/>
<accession>A0A7S3UB08</accession>
<evidence type="ECO:0000313" key="3">
    <source>
        <dbReference type="EMBL" id="CAE0608342.1"/>
    </source>
</evidence>
<feature type="transmembrane region" description="Helical" evidence="2">
    <location>
        <begin position="98"/>
        <end position="119"/>
    </location>
</feature>
<keyword evidence="2" id="KW-0472">Membrane</keyword>
<protein>
    <submittedName>
        <fullName evidence="3">Uncharacterized protein</fullName>
    </submittedName>
</protein>
<gene>
    <name evidence="3" type="ORF">PSAL00342_LOCUS2159</name>
</gene>
<feature type="compositionally biased region" description="Polar residues" evidence="1">
    <location>
        <begin position="54"/>
        <end position="73"/>
    </location>
</feature>
<name>A0A7S3UB08_9CHLO</name>
<keyword evidence="2" id="KW-0812">Transmembrane</keyword>
<organism evidence="3">
    <name type="scientific">Picocystis salinarum</name>
    <dbReference type="NCBI Taxonomy" id="88271"/>
    <lineage>
        <taxon>Eukaryota</taxon>
        <taxon>Viridiplantae</taxon>
        <taxon>Chlorophyta</taxon>
        <taxon>Picocystophyceae</taxon>
        <taxon>Picocystales</taxon>
        <taxon>Picocystaceae</taxon>
        <taxon>Picocystis</taxon>
    </lineage>
</organism>
<dbReference type="EMBL" id="HBIS01002423">
    <property type="protein sequence ID" value="CAE0608342.1"/>
    <property type="molecule type" value="Transcribed_RNA"/>
</dbReference>
<feature type="region of interest" description="Disordered" evidence="1">
    <location>
        <begin position="45"/>
        <end position="87"/>
    </location>
</feature>
<keyword evidence="2" id="KW-1133">Transmembrane helix</keyword>
<sequence length="120" mass="13050">MAAPNPESAAALANLLTKVARYAVVLGAAGSVAQAAMYNGAWERRPRMRKESKSSTWMGSCVDGTTTDQADLQTNERRGTGRVANGTRRIERERKTWILQRDGTMLTLPPTLAFVLAILS</sequence>
<evidence type="ECO:0000256" key="2">
    <source>
        <dbReference type="SAM" id="Phobius"/>
    </source>
</evidence>
<feature type="transmembrane region" description="Helical" evidence="2">
    <location>
        <begin position="20"/>
        <end position="41"/>
    </location>
</feature>
<reference evidence="3" key="1">
    <citation type="submission" date="2021-01" db="EMBL/GenBank/DDBJ databases">
        <authorList>
            <person name="Corre E."/>
            <person name="Pelletier E."/>
            <person name="Niang G."/>
            <person name="Scheremetjew M."/>
            <person name="Finn R."/>
            <person name="Kale V."/>
            <person name="Holt S."/>
            <person name="Cochrane G."/>
            <person name="Meng A."/>
            <person name="Brown T."/>
            <person name="Cohen L."/>
        </authorList>
    </citation>
    <scope>NUCLEOTIDE SEQUENCE</scope>
    <source>
        <strain evidence="3">CCMP1897</strain>
    </source>
</reference>